<dbReference type="PANTHER" id="PTHR11034">
    <property type="entry name" value="N-MYC DOWNSTREAM REGULATED"/>
    <property type="match status" value="1"/>
</dbReference>
<organism evidence="2">
    <name type="scientific">Salix viminalis</name>
    <name type="common">Common osier</name>
    <name type="synonym">Basket willow</name>
    <dbReference type="NCBI Taxonomy" id="40686"/>
    <lineage>
        <taxon>Eukaryota</taxon>
        <taxon>Viridiplantae</taxon>
        <taxon>Streptophyta</taxon>
        <taxon>Embryophyta</taxon>
        <taxon>Tracheophyta</taxon>
        <taxon>Spermatophyta</taxon>
        <taxon>Magnoliopsida</taxon>
        <taxon>eudicotyledons</taxon>
        <taxon>Gunneridae</taxon>
        <taxon>Pentapetalae</taxon>
        <taxon>rosids</taxon>
        <taxon>fabids</taxon>
        <taxon>Malpighiales</taxon>
        <taxon>Salicaceae</taxon>
        <taxon>Saliceae</taxon>
        <taxon>Salix</taxon>
    </lineage>
</organism>
<dbReference type="EMBL" id="CAADRP010001630">
    <property type="protein sequence ID" value="VFU45813.1"/>
    <property type="molecule type" value="Genomic_DNA"/>
</dbReference>
<accession>A0A6N2LZB4</accession>
<evidence type="ECO:0000256" key="1">
    <source>
        <dbReference type="ARBA" id="ARBA00005598"/>
    </source>
</evidence>
<comment type="similarity">
    <text evidence="1">Belongs to the NDRG family.</text>
</comment>
<protein>
    <submittedName>
        <fullName evidence="2">Uncharacterized protein</fullName>
    </submittedName>
</protein>
<dbReference type="InterPro" id="IPR029058">
    <property type="entry name" value="AB_hydrolase_fold"/>
</dbReference>
<dbReference type="Pfam" id="PF03096">
    <property type="entry name" value="Ndr"/>
    <property type="match status" value="1"/>
</dbReference>
<reference evidence="2" key="1">
    <citation type="submission" date="2019-03" db="EMBL/GenBank/DDBJ databases">
        <authorList>
            <person name="Mank J."/>
            <person name="Almeida P."/>
        </authorList>
    </citation>
    <scope>NUCLEOTIDE SEQUENCE</scope>
    <source>
        <strain evidence="2">78183</strain>
    </source>
</reference>
<dbReference type="Gene3D" id="3.40.50.1820">
    <property type="entry name" value="alpha/beta hydrolase"/>
    <property type="match status" value="1"/>
</dbReference>
<evidence type="ECO:0000313" key="2">
    <source>
        <dbReference type="EMBL" id="VFU45813.1"/>
    </source>
</evidence>
<name>A0A6N2LZB4_SALVM</name>
<dbReference type="AlphaFoldDB" id="A0A6N2LZB4"/>
<proteinExistence type="inferred from homology"/>
<gene>
    <name evidence="2" type="ORF">SVIM_LOCUS288688</name>
</gene>
<sequence>MGESSDSVSVDIDMLPFGGKEHVVKTSKGSISVYVYGDQEKPALITYPDVALNSMTCFQGLLFSPDSASLLLHNFCIYHIDAPGHELGADVISSDVPLLSVDDLAVQVAEVLDFFGLKQVLCLGVMAGAYILTLFAMKYQELVLGLILVSPICKAPSWTEWFYNKVLMNLLYFYGMCGILKECLLQRYFSKEIRCSVQGTEADIIEACRRVLDERQGLNVMRFLQAINERYDLTEGLENLQCRTLIFVGESSQFRDESVYMSTKMGKKTCALVEHAVH</sequence>
<dbReference type="InterPro" id="IPR004142">
    <property type="entry name" value="NDRG"/>
</dbReference>
<dbReference type="SUPFAM" id="SSF53474">
    <property type="entry name" value="alpha/beta-Hydrolases"/>
    <property type="match status" value="1"/>
</dbReference>